<organism evidence="1 2">
    <name type="scientific">Cryptococcus gattii EJB2</name>
    <dbReference type="NCBI Taxonomy" id="1296103"/>
    <lineage>
        <taxon>Eukaryota</taxon>
        <taxon>Fungi</taxon>
        <taxon>Dikarya</taxon>
        <taxon>Basidiomycota</taxon>
        <taxon>Agaricomycotina</taxon>
        <taxon>Tremellomycetes</taxon>
        <taxon>Tremellales</taxon>
        <taxon>Cryptococcaceae</taxon>
        <taxon>Cryptococcus</taxon>
        <taxon>Cryptococcus gattii species complex</taxon>
    </lineage>
</organism>
<protein>
    <submittedName>
        <fullName evidence="1">Uncharacterized protein</fullName>
    </submittedName>
</protein>
<keyword evidence="2" id="KW-1185">Reference proteome</keyword>
<dbReference type="EMBL" id="KN848583">
    <property type="protein sequence ID" value="KIR81966.1"/>
    <property type="molecule type" value="Genomic_DNA"/>
</dbReference>
<accession>A0ABR5C275</accession>
<dbReference type="Proteomes" id="UP000054272">
    <property type="component" value="Unassembled WGS sequence"/>
</dbReference>
<sequence length="138" mass="15092">MPLSGYDSHSFHQSSLSRQSVSVPSLGSLNLPMESVLMTISQVVQDDHFPSFVYLDSGHPPPITNSSTEDGCNNHECQPKDRHIIADGHMLADPWATYELVQRSTPKVIQTLPGSDHTTIKSTLAGGRPGWRMCHGVV</sequence>
<gene>
    <name evidence="1" type="ORF">I306_00837</name>
</gene>
<evidence type="ECO:0000313" key="1">
    <source>
        <dbReference type="EMBL" id="KIR81966.1"/>
    </source>
</evidence>
<name>A0ABR5C275_9TREE</name>
<evidence type="ECO:0000313" key="2">
    <source>
        <dbReference type="Proteomes" id="UP000054272"/>
    </source>
</evidence>
<reference evidence="1 2" key="1">
    <citation type="submission" date="2015-01" db="EMBL/GenBank/DDBJ databases">
        <title>The Genome Sequence of Cryptococcus gattii EJB2.</title>
        <authorList>
            <consortium name="The Broad Institute Genomics Platform"/>
            <person name="Cuomo C."/>
            <person name="Litvintseva A."/>
            <person name="Chen Y."/>
            <person name="Heitman J."/>
            <person name="Sun S."/>
            <person name="Springer D."/>
            <person name="Dromer F."/>
            <person name="Young S."/>
            <person name="Zeng Q."/>
            <person name="Gargeya S."/>
            <person name="Abouelleil A."/>
            <person name="Alvarado L."/>
            <person name="Chapman S.B."/>
            <person name="Gainer-Dewar J."/>
            <person name="Goldberg J."/>
            <person name="Griggs A."/>
            <person name="Gujja S."/>
            <person name="Hansen M."/>
            <person name="Howarth C."/>
            <person name="Imamovic A."/>
            <person name="Larimer J."/>
            <person name="Murphy C."/>
            <person name="Naylor J."/>
            <person name="Pearson M."/>
            <person name="Priest M."/>
            <person name="Roberts A."/>
            <person name="Saif S."/>
            <person name="Shea T."/>
            <person name="Sykes S."/>
            <person name="Wortman J."/>
            <person name="Nusbaum C."/>
            <person name="Birren B."/>
        </authorList>
    </citation>
    <scope>NUCLEOTIDE SEQUENCE [LARGE SCALE GENOMIC DNA]</scope>
    <source>
        <strain evidence="1 2">EJB2</strain>
    </source>
</reference>
<proteinExistence type="predicted"/>